<comment type="cofactor">
    <cofactor evidence="1">
        <name>Mn(2+)</name>
        <dbReference type="ChEBI" id="CHEBI:29035"/>
    </cofactor>
</comment>
<evidence type="ECO:0000256" key="17">
    <source>
        <dbReference type="ARBA" id="ARBA00063519"/>
    </source>
</evidence>
<dbReference type="Pfam" id="PF00481">
    <property type="entry name" value="PP2C"/>
    <property type="match status" value="1"/>
</dbReference>
<keyword evidence="10 23" id="KW-0378">Hydrolase</keyword>
<evidence type="ECO:0000256" key="13">
    <source>
        <dbReference type="ARBA" id="ARBA00023211"/>
    </source>
</evidence>
<proteinExistence type="inferred from homology"/>
<evidence type="ECO:0000256" key="10">
    <source>
        <dbReference type="ARBA" id="ARBA00022801"/>
    </source>
</evidence>
<comment type="subunit">
    <text evidence="17">Heterotrimer. Interacts with PAX1 and ARHGEF6 (or ARHGEF7).</text>
</comment>
<dbReference type="STRING" id="7574.A0A1S3HCT6"/>
<keyword evidence="7" id="KW-0597">Phosphoprotein</keyword>
<dbReference type="InParanoid" id="A0A1S3HCT6"/>
<keyword evidence="6" id="KW-0963">Cytoplasm</keyword>
<evidence type="ECO:0000256" key="14">
    <source>
        <dbReference type="ARBA" id="ARBA00023242"/>
    </source>
</evidence>
<dbReference type="GO" id="GO:0005634">
    <property type="term" value="C:nucleus"/>
    <property type="evidence" value="ECO:0007669"/>
    <property type="project" value="UniProtKB-SubCell"/>
</dbReference>
<comment type="catalytic activity">
    <reaction evidence="16">
        <text>O-phospho-L-threonyl-[protein] + H2O = L-threonyl-[protein] + phosphate</text>
        <dbReference type="Rhea" id="RHEA:47004"/>
        <dbReference type="Rhea" id="RHEA-COMP:11060"/>
        <dbReference type="Rhea" id="RHEA-COMP:11605"/>
        <dbReference type="ChEBI" id="CHEBI:15377"/>
        <dbReference type="ChEBI" id="CHEBI:30013"/>
        <dbReference type="ChEBI" id="CHEBI:43474"/>
        <dbReference type="ChEBI" id="CHEBI:61977"/>
        <dbReference type="EC" id="3.1.3.16"/>
    </reaction>
</comment>
<dbReference type="Gene3D" id="3.60.40.10">
    <property type="entry name" value="PPM-type phosphatase domain"/>
    <property type="match status" value="1"/>
</dbReference>
<keyword evidence="26" id="KW-1185">Reference proteome</keyword>
<dbReference type="SUPFAM" id="SSF81606">
    <property type="entry name" value="PP2C-like"/>
    <property type="match status" value="1"/>
</dbReference>
<dbReference type="Proteomes" id="UP000085678">
    <property type="component" value="Unplaced"/>
</dbReference>
<dbReference type="PANTHER" id="PTHR13832">
    <property type="entry name" value="PROTEIN PHOSPHATASE 2C"/>
    <property type="match status" value="1"/>
</dbReference>
<sequence length="619" mass="67417">MAKPGNASSYVQFLEEFCKEHKGTYTDADRLPIRIENLTLSITEVEGESLDLALQYLETKKCPTRLAHAIAHAVAVKMVKSDLSHIHSESSEDEIQRLDANLFGRELFNKVDEMCNQWLTHGIPELPTPSVHHSISVHTIKNTRRKMEDRHVIIDDLNSLFKLKGHPPQSYYAVFDGHGGTDAAAYAAAHVHLNIIQHPAFPEDMEKAMKEGYIATDEGFVARSNREKLNSGSTGVSVLMRGNKLHTAWLGDSQALLVRDGTPIQLMKPHKPEREDERKRIEGLGGCVIWFGAWRVNGALSVSRAIGDADHKPYVSGEPDVSTVQLDGTEDYIILACDGMWDTIPYNDLVNLIYEHFDTNKGTRDNIAEALVKEAKTRGSSDNISVIVVFLRDTVGTPKVEYVDDEIDEEESGNNGKKKNDINDKKPSDDRGKDNKKDIPLQVNFGGPGSHSSGGTTDSKDMSKNGKQSNLQQKKEKFGIHHSQCSVSSPISSTTSSLSSSTGASSVSRKINPGDIKQPRGSKALKSPPAHLAPSTTGHKVSSSSLSSSSPRFLHSEQQADNGSTAGGMESKKLSKTGKTSSLLPNKKIGLNPAGTLPPNCSPRTVSVNLPPGKHPSIS</sequence>
<keyword evidence="11" id="KW-0460">Magnesium</keyword>
<evidence type="ECO:0000256" key="9">
    <source>
        <dbReference type="ARBA" id="ARBA00022737"/>
    </source>
</evidence>
<dbReference type="PROSITE" id="PS01032">
    <property type="entry name" value="PPM_1"/>
    <property type="match status" value="1"/>
</dbReference>
<feature type="domain" description="PPM-type phosphatase" evidence="25">
    <location>
        <begin position="134"/>
        <end position="391"/>
    </location>
</feature>
<evidence type="ECO:0000259" key="25">
    <source>
        <dbReference type="PROSITE" id="PS51746"/>
    </source>
</evidence>
<dbReference type="InterPro" id="IPR000222">
    <property type="entry name" value="PP2C_BS"/>
</dbReference>
<dbReference type="InterPro" id="IPR001932">
    <property type="entry name" value="PPM-type_phosphatase-like_dom"/>
</dbReference>
<evidence type="ECO:0000256" key="12">
    <source>
        <dbReference type="ARBA" id="ARBA00022912"/>
    </source>
</evidence>
<dbReference type="KEGG" id="lak:106153513"/>
<comment type="similarity">
    <text evidence="23">Belongs to the PP2C family.</text>
</comment>
<dbReference type="GO" id="GO:0004722">
    <property type="term" value="F:protein serine/threonine phosphatase activity"/>
    <property type="evidence" value="ECO:0007669"/>
    <property type="project" value="UniProtKB-EC"/>
</dbReference>
<dbReference type="EC" id="3.1.3.16" evidence="5"/>
<dbReference type="FunFam" id="3.60.40.10:FF:000021">
    <property type="entry name" value="Protein phosphatase, Mg2+/Mn2+-dependent, 1E"/>
    <property type="match status" value="1"/>
</dbReference>
<evidence type="ECO:0000256" key="6">
    <source>
        <dbReference type="ARBA" id="ARBA00022490"/>
    </source>
</evidence>
<evidence type="ECO:0000256" key="19">
    <source>
        <dbReference type="ARBA" id="ARBA00075580"/>
    </source>
</evidence>
<evidence type="ECO:0000256" key="1">
    <source>
        <dbReference type="ARBA" id="ARBA00001936"/>
    </source>
</evidence>
<evidence type="ECO:0000256" key="3">
    <source>
        <dbReference type="ARBA" id="ARBA00004123"/>
    </source>
</evidence>
<dbReference type="PROSITE" id="PS51746">
    <property type="entry name" value="PPM_2"/>
    <property type="match status" value="1"/>
</dbReference>
<reference evidence="27" key="1">
    <citation type="submission" date="2025-08" db="UniProtKB">
        <authorList>
            <consortium name="RefSeq"/>
        </authorList>
    </citation>
    <scope>IDENTIFICATION</scope>
    <source>
        <tissue evidence="27">Gonads</tissue>
    </source>
</reference>
<accession>A0A1S3HCT6</accession>
<feature type="compositionally biased region" description="Basic and acidic residues" evidence="24">
    <location>
        <begin position="418"/>
        <end position="439"/>
    </location>
</feature>
<dbReference type="FunCoup" id="A0A1S3HCT6">
    <property type="interactions" value="964"/>
</dbReference>
<keyword evidence="13" id="KW-0464">Manganese</keyword>
<comment type="subcellular location">
    <subcellularLocation>
        <location evidence="4">Cytoplasm</location>
    </subcellularLocation>
    <subcellularLocation>
        <location evidence="3">Nucleus</location>
    </subcellularLocation>
</comment>
<evidence type="ECO:0000313" key="27">
    <source>
        <dbReference type="RefSeq" id="XP_013382934.1"/>
    </source>
</evidence>
<gene>
    <name evidence="27" type="primary">LOC106153513</name>
</gene>
<evidence type="ECO:0000313" key="26">
    <source>
        <dbReference type="Proteomes" id="UP000085678"/>
    </source>
</evidence>
<evidence type="ECO:0000256" key="22">
    <source>
        <dbReference type="ARBA" id="ARBA00079435"/>
    </source>
</evidence>
<evidence type="ECO:0000256" key="23">
    <source>
        <dbReference type="RuleBase" id="RU003465"/>
    </source>
</evidence>
<keyword evidence="9" id="KW-0677">Repeat</keyword>
<evidence type="ECO:0000256" key="8">
    <source>
        <dbReference type="ARBA" id="ARBA00022723"/>
    </source>
</evidence>
<dbReference type="AlphaFoldDB" id="A0A1S3HCT6"/>
<evidence type="ECO:0000256" key="20">
    <source>
        <dbReference type="ARBA" id="ARBA00075701"/>
    </source>
</evidence>
<dbReference type="CDD" id="cd00143">
    <property type="entry name" value="PP2Cc"/>
    <property type="match status" value="1"/>
</dbReference>
<evidence type="ECO:0000256" key="2">
    <source>
        <dbReference type="ARBA" id="ARBA00001946"/>
    </source>
</evidence>
<dbReference type="InterPro" id="IPR015655">
    <property type="entry name" value="PP2C"/>
</dbReference>
<dbReference type="PANTHER" id="PTHR13832:SF818">
    <property type="entry name" value="SD03870P"/>
    <property type="match status" value="1"/>
</dbReference>
<dbReference type="RefSeq" id="XP_013382934.1">
    <property type="nucleotide sequence ID" value="XM_013527480.1"/>
</dbReference>
<evidence type="ECO:0000256" key="16">
    <source>
        <dbReference type="ARBA" id="ARBA00048336"/>
    </source>
</evidence>
<dbReference type="GO" id="GO:0046872">
    <property type="term" value="F:metal ion binding"/>
    <property type="evidence" value="ECO:0007669"/>
    <property type="project" value="UniProtKB-KW"/>
</dbReference>
<feature type="compositionally biased region" description="Acidic residues" evidence="24">
    <location>
        <begin position="403"/>
        <end position="412"/>
    </location>
</feature>
<keyword evidence="14" id="KW-0539">Nucleus</keyword>
<evidence type="ECO:0000256" key="4">
    <source>
        <dbReference type="ARBA" id="ARBA00004496"/>
    </source>
</evidence>
<dbReference type="SMART" id="SM00332">
    <property type="entry name" value="PP2Cc"/>
    <property type="match status" value="1"/>
</dbReference>
<dbReference type="GeneID" id="106153513"/>
<feature type="compositionally biased region" description="Low complexity" evidence="24">
    <location>
        <begin position="483"/>
        <end position="508"/>
    </location>
</feature>
<evidence type="ECO:0000256" key="15">
    <source>
        <dbReference type="ARBA" id="ARBA00047761"/>
    </source>
</evidence>
<dbReference type="OrthoDB" id="10264738at2759"/>
<keyword evidence="12 23" id="KW-0904">Protein phosphatase</keyword>
<evidence type="ECO:0000256" key="5">
    <source>
        <dbReference type="ARBA" id="ARBA00013081"/>
    </source>
</evidence>
<dbReference type="GO" id="GO:0005737">
    <property type="term" value="C:cytoplasm"/>
    <property type="evidence" value="ECO:0007669"/>
    <property type="project" value="UniProtKB-SubCell"/>
</dbReference>
<feature type="region of interest" description="Disordered" evidence="24">
    <location>
        <begin position="402"/>
        <end position="619"/>
    </location>
</feature>
<evidence type="ECO:0000256" key="18">
    <source>
        <dbReference type="ARBA" id="ARBA00070214"/>
    </source>
</evidence>
<dbReference type="InterPro" id="IPR036457">
    <property type="entry name" value="PPM-type-like_dom_sf"/>
</dbReference>
<keyword evidence="8" id="KW-0479">Metal-binding</keyword>
<evidence type="ECO:0000256" key="21">
    <source>
        <dbReference type="ARBA" id="ARBA00078590"/>
    </source>
</evidence>
<evidence type="ECO:0000256" key="11">
    <source>
        <dbReference type="ARBA" id="ARBA00022842"/>
    </source>
</evidence>
<name>A0A1S3HCT6_LINAN</name>
<protein>
    <recommendedName>
        <fullName evidence="18">Protein phosphatase 1E</fullName>
        <ecNumber evidence="5">3.1.3.16</ecNumber>
    </recommendedName>
    <alternativeName>
        <fullName evidence="21">Ca(2+)/calmodulin-dependent protein kinase phosphatase N</fullName>
    </alternativeName>
    <alternativeName>
        <fullName evidence="19">CaMKP-nucleus</fullName>
    </alternativeName>
    <alternativeName>
        <fullName evidence="20">Partner of PIX 1</fullName>
    </alternativeName>
    <alternativeName>
        <fullName evidence="22">Partner of PIX-alpha</fullName>
    </alternativeName>
</protein>
<comment type="cofactor">
    <cofactor evidence="2">
        <name>Mg(2+)</name>
        <dbReference type="ChEBI" id="CHEBI:18420"/>
    </cofactor>
</comment>
<evidence type="ECO:0000256" key="7">
    <source>
        <dbReference type="ARBA" id="ARBA00022553"/>
    </source>
</evidence>
<comment type="catalytic activity">
    <reaction evidence="15">
        <text>O-phospho-L-seryl-[protein] + H2O = L-seryl-[protein] + phosphate</text>
        <dbReference type="Rhea" id="RHEA:20629"/>
        <dbReference type="Rhea" id="RHEA-COMP:9863"/>
        <dbReference type="Rhea" id="RHEA-COMP:11604"/>
        <dbReference type="ChEBI" id="CHEBI:15377"/>
        <dbReference type="ChEBI" id="CHEBI:29999"/>
        <dbReference type="ChEBI" id="CHEBI:43474"/>
        <dbReference type="ChEBI" id="CHEBI:83421"/>
        <dbReference type="EC" id="3.1.3.16"/>
    </reaction>
</comment>
<organism evidence="26 27">
    <name type="scientific">Lingula anatina</name>
    <name type="common">Brachiopod</name>
    <name type="synonym">Lingula unguis</name>
    <dbReference type="NCBI Taxonomy" id="7574"/>
    <lineage>
        <taxon>Eukaryota</taxon>
        <taxon>Metazoa</taxon>
        <taxon>Spiralia</taxon>
        <taxon>Lophotrochozoa</taxon>
        <taxon>Brachiopoda</taxon>
        <taxon>Linguliformea</taxon>
        <taxon>Lingulata</taxon>
        <taxon>Lingulida</taxon>
        <taxon>Linguloidea</taxon>
        <taxon>Lingulidae</taxon>
        <taxon>Lingula</taxon>
    </lineage>
</organism>
<evidence type="ECO:0000256" key="24">
    <source>
        <dbReference type="SAM" id="MobiDB-lite"/>
    </source>
</evidence>